<protein>
    <recommendedName>
        <fullName evidence="3">4'-phosphopantetheinyl transferase domain-containing protein</fullName>
    </recommendedName>
</protein>
<comment type="caution">
    <text evidence="1">The sequence shown here is derived from an EMBL/GenBank/DDBJ whole genome shotgun (WGS) entry which is preliminary data.</text>
</comment>
<dbReference type="SUPFAM" id="SSF56214">
    <property type="entry name" value="4'-phosphopantetheinyl transferase"/>
    <property type="match status" value="2"/>
</dbReference>
<dbReference type="InterPro" id="IPR037143">
    <property type="entry name" value="4-PPantetheinyl_Trfase_dom_sf"/>
</dbReference>
<dbReference type="Gene3D" id="3.90.470.20">
    <property type="entry name" value="4'-phosphopantetheinyl transferase domain"/>
    <property type="match status" value="1"/>
</dbReference>
<evidence type="ECO:0008006" key="3">
    <source>
        <dbReference type="Google" id="ProtNLM"/>
    </source>
</evidence>
<dbReference type="EMBL" id="JAWCTQ010000012">
    <property type="protein sequence ID" value="MDT9682810.1"/>
    <property type="molecule type" value="Genomic_DNA"/>
</dbReference>
<proteinExistence type="predicted"/>
<evidence type="ECO:0000313" key="1">
    <source>
        <dbReference type="EMBL" id="MDT9682810.1"/>
    </source>
</evidence>
<reference evidence="1 2" key="1">
    <citation type="submission" date="2023-09" db="EMBL/GenBank/DDBJ databases">
        <title>Streptomyces sp. nov.: A antagonism against Alternaria gaisen Producing Streptochlin, Isolated from Tamarix root soil.</title>
        <authorList>
            <person name="Chen Y."/>
        </authorList>
    </citation>
    <scope>NUCLEOTIDE SEQUENCE [LARGE SCALE GENOMIC DNA]</scope>
    <source>
        <strain evidence="1 2">TRM76323</strain>
    </source>
</reference>
<dbReference type="RefSeq" id="WP_315877890.1">
    <property type="nucleotide sequence ID" value="NZ_JAWCTQ010000012.1"/>
</dbReference>
<sequence length="235" mass="25653">MSLTWLRGLGPDEWSALRARHLAASESGLDPDPHGPARGLERFAGRLAVKVAVRSWHVRHTGTRMRTRDVRVDTVRSGLRRGKPFVNAPVGVNLSHSGEFAVAACGPGAVGIDLERNRAMGPHLTSLLAFDGDTEGGGPGHRLRTMPLPLRWACKEAVLKYLGFGLRFGAREVRLTDWRADDRFTWAPGPLLAPYAPLLGEGVESWAHDDVGGYSLALVWRRPPGPQEPPADRGR</sequence>
<organism evidence="1 2">
    <name type="scientific">Streptomyces tamarix</name>
    <dbReference type="NCBI Taxonomy" id="3078565"/>
    <lineage>
        <taxon>Bacteria</taxon>
        <taxon>Bacillati</taxon>
        <taxon>Actinomycetota</taxon>
        <taxon>Actinomycetes</taxon>
        <taxon>Kitasatosporales</taxon>
        <taxon>Streptomycetaceae</taxon>
        <taxon>Streptomyces</taxon>
    </lineage>
</organism>
<keyword evidence="2" id="KW-1185">Reference proteome</keyword>
<gene>
    <name evidence="1" type="ORF">RND61_12115</name>
</gene>
<evidence type="ECO:0000313" key="2">
    <source>
        <dbReference type="Proteomes" id="UP001250181"/>
    </source>
</evidence>
<dbReference type="Proteomes" id="UP001250181">
    <property type="component" value="Unassembled WGS sequence"/>
</dbReference>
<accession>A0ABU3QJ54</accession>
<name>A0ABU3QJ54_9ACTN</name>